<proteinExistence type="predicted"/>
<reference evidence="1 2" key="1">
    <citation type="journal article" date="2014" name="Genome Announc.">
        <title>The Genome of the Predominant Equine Lactobacillus Species, Lactobacillus equi, Is Reflective of Its Lifestyle Adaptations to an Herbivorous Host.</title>
        <authorList>
            <person name="O'Donnell M.M."/>
            <person name="Harris H.M."/>
            <person name="O'Toole P.W."/>
            <person name="Ross R.P."/>
        </authorList>
    </citation>
    <scope>NUCLEOTIDE SEQUENCE [LARGE SCALE GENOMIC DNA]</scope>
    <source>
        <strain evidence="1 2">DPC 6820</strain>
    </source>
</reference>
<keyword evidence="2" id="KW-1185">Reference proteome</keyword>
<comment type="caution">
    <text evidence="1">The sequence shown here is derived from an EMBL/GenBank/DDBJ whole genome shotgun (WGS) entry which is preliminary data.</text>
</comment>
<gene>
    <name evidence="1" type="ORF">LEQ_1145</name>
</gene>
<organism evidence="1 2">
    <name type="scientific">Ligilactobacillus equi DPC 6820</name>
    <dbReference type="NCBI Taxonomy" id="1392007"/>
    <lineage>
        <taxon>Bacteria</taxon>
        <taxon>Bacillati</taxon>
        <taxon>Bacillota</taxon>
        <taxon>Bacilli</taxon>
        <taxon>Lactobacillales</taxon>
        <taxon>Lactobacillaceae</taxon>
        <taxon>Ligilactobacillus</taxon>
    </lineage>
</organism>
<protein>
    <submittedName>
        <fullName evidence="1">Uncharacterized protein</fullName>
    </submittedName>
</protein>
<dbReference type="Proteomes" id="UP000018559">
    <property type="component" value="Unassembled WGS sequence"/>
</dbReference>
<accession>V7HYX1</accession>
<sequence>MNLTKYWGKHVNVVDIDGDKYKGFVQAVTIPGDSDENCYEIDLKGTTQYPEGIFNLTEYEIKSIMLDPAYND</sequence>
<evidence type="ECO:0000313" key="1">
    <source>
        <dbReference type="EMBL" id="ETA75087.1"/>
    </source>
</evidence>
<evidence type="ECO:0000313" key="2">
    <source>
        <dbReference type="Proteomes" id="UP000018559"/>
    </source>
</evidence>
<dbReference type="EMBL" id="AWWH01000011">
    <property type="protein sequence ID" value="ETA75087.1"/>
    <property type="molecule type" value="Genomic_DNA"/>
</dbReference>
<name>V7HYX1_9LACO</name>
<dbReference type="RefSeq" id="WP_023858686.1">
    <property type="nucleotide sequence ID" value="NZ_AWWH01000011.1"/>
</dbReference>
<dbReference type="PATRIC" id="fig|1392007.3.peg.70"/>
<dbReference type="AlphaFoldDB" id="V7HYX1"/>